<name>A0A6G0Y6Q3_APHCR</name>
<organism evidence="2 3">
    <name type="scientific">Aphis craccivora</name>
    <name type="common">Cowpea aphid</name>
    <dbReference type="NCBI Taxonomy" id="307492"/>
    <lineage>
        <taxon>Eukaryota</taxon>
        <taxon>Metazoa</taxon>
        <taxon>Ecdysozoa</taxon>
        <taxon>Arthropoda</taxon>
        <taxon>Hexapoda</taxon>
        <taxon>Insecta</taxon>
        <taxon>Pterygota</taxon>
        <taxon>Neoptera</taxon>
        <taxon>Paraneoptera</taxon>
        <taxon>Hemiptera</taxon>
        <taxon>Sternorrhyncha</taxon>
        <taxon>Aphidomorpha</taxon>
        <taxon>Aphidoidea</taxon>
        <taxon>Aphididae</taxon>
        <taxon>Aphidini</taxon>
        <taxon>Aphis</taxon>
        <taxon>Aphis</taxon>
    </lineage>
</organism>
<accession>A0A6G0Y6Q3</accession>
<feature type="non-terminal residue" evidence="2">
    <location>
        <position position="1"/>
    </location>
</feature>
<protein>
    <submittedName>
        <fullName evidence="2">Zinc finger MYM-type protein 1-like</fullName>
    </submittedName>
</protein>
<keyword evidence="3" id="KW-1185">Reference proteome</keyword>
<reference evidence="2 3" key="1">
    <citation type="submission" date="2019-08" db="EMBL/GenBank/DDBJ databases">
        <title>Whole genome of Aphis craccivora.</title>
        <authorList>
            <person name="Voronova N.V."/>
            <person name="Shulinski R.S."/>
            <person name="Bandarenka Y.V."/>
            <person name="Zhorov D.G."/>
            <person name="Warner D."/>
        </authorList>
    </citation>
    <scope>NUCLEOTIDE SEQUENCE [LARGE SCALE GENOMIC DNA]</scope>
    <source>
        <strain evidence="2">180601</strain>
        <tissue evidence="2">Whole Body</tissue>
    </source>
</reference>
<dbReference type="AlphaFoldDB" id="A0A6G0Y6Q3"/>
<feature type="domain" description="DUF4371" evidence="1">
    <location>
        <begin position="105"/>
        <end position="232"/>
    </location>
</feature>
<dbReference type="EMBL" id="VUJU01005897">
    <property type="protein sequence ID" value="KAF0749987.1"/>
    <property type="molecule type" value="Genomic_DNA"/>
</dbReference>
<comment type="caution">
    <text evidence="2">The sequence shown here is derived from an EMBL/GenBank/DDBJ whole genome shotgun (WGS) entry which is preliminary data.</text>
</comment>
<dbReference type="InterPro" id="IPR025398">
    <property type="entry name" value="DUF4371"/>
</dbReference>
<dbReference type="Pfam" id="PF14291">
    <property type="entry name" value="DUF4371"/>
    <property type="match status" value="1"/>
</dbReference>
<evidence type="ECO:0000313" key="2">
    <source>
        <dbReference type="EMBL" id="KAF0749987.1"/>
    </source>
</evidence>
<evidence type="ECO:0000313" key="3">
    <source>
        <dbReference type="Proteomes" id="UP000478052"/>
    </source>
</evidence>
<evidence type="ECO:0000259" key="1">
    <source>
        <dbReference type="Pfam" id="PF14291"/>
    </source>
</evidence>
<dbReference type="PANTHER" id="PTHR45749">
    <property type="match status" value="1"/>
</dbReference>
<dbReference type="OrthoDB" id="6616164at2759"/>
<dbReference type="Proteomes" id="UP000478052">
    <property type="component" value="Unassembled WGS sequence"/>
</dbReference>
<proteinExistence type="predicted"/>
<gene>
    <name evidence="2" type="ORF">FWK35_00024456</name>
</gene>
<dbReference type="PANTHER" id="PTHR45749:SF21">
    <property type="entry name" value="DUF4371 DOMAIN-CONTAINING PROTEIN"/>
    <property type="match status" value="1"/>
</dbReference>
<sequence>KEKEVVDIDFENNEYPEDVVESVASLPYGHYLKKNASGQFVKRTWVSYSPSTDRKHLACAFKKHEATPDHLQSEIRRAMYINNQRVDLQSFQGLNSKVAENREFVKEIIKTLLFLSRQNMALRGHNESKSSKNQGNFLELIKLLSTNNPLLSSNLLKIGNTKGKNRLTFLSNVSQNKILNILGEMVHGQILQKIKTSGVYSFIIDITTDVANLEQFSLFERFLNEDGNVEER</sequence>